<keyword evidence="5" id="KW-0479">Metal-binding</keyword>
<keyword evidence="6" id="KW-0547">Nucleotide-binding</keyword>
<dbReference type="GO" id="GO:0019856">
    <property type="term" value="P:pyrimidine nucleobase biosynthetic process"/>
    <property type="evidence" value="ECO:0007669"/>
    <property type="project" value="TreeGrafter"/>
</dbReference>
<dbReference type="EC" id="6.3.4.2" evidence="3"/>
<reference key="2">
    <citation type="submission" date="2010-03" db="EMBL/GenBank/DDBJ databases">
        <authorList>
            <person name="Ma Z."/>
            <person name="Wang X."/>
            <person name="Liu H."/>
        </authorList>
    </citation>
    <scope>NUCLEOTIDE SEQUENCE</scope>
    <source>
        <strain>MP145</strain>
    </source>
</reference>
<accession>D5E4N3</accession>
<dbReference type="Gene3D" id="3.40.50.880">
    <property type="match status" value="1"/>
</dbReference>
<evidence type="ECO:0000256" key="13">
    <source>
        <dbReference type="ARBA" id="ARBA00079941"/>
    </source>
</evidence>
<keyword evidence="4 17" id="KW-0436">Ligase</keyword>
<evidence type="ECO:0000256" key="8">
    <source>
        <dbReference type="ARBA" id="ARBA00022842"/>
    </source>
</evidence>
<dbReference type="NCBIfam" id="TIGR00337">
    <property type="entry name" value="PyrG"/>
    <property type="match status" value="1"/>
</dbReference>
<dbReference type="InterPro" id="IPR033828">
    <property type="entry name" value="GATase1_CTP_Synthase"/>
</dbReference>
<dbReference type="HOGENOM" id="CLU_011675_5_0_14"/>
<evidence type="ECO:0000256" key="12">
    <source>
        <dbReference type="ARBA" id="ARBA00075170"/>
    </source>
</evidence>
<dbReference type="OrthoDB" id="9801107at2"/>
<evidence type="ECO:0000256" key="3">
    <source>
        <dbReference type="ARBA" id="ARBA00012291"/>
    </source>
</evidence>
<dbReference type="Proteomes" id="UP000001845">
    <property type="component" value="Chromosome"/>
</dbReference>
<evidence type="ECO:0000313" key="17">
    <source>
        <dbReference type="EMBL" id="ADE19398.1"/>
    </source>
</evidence>
<comment type="similarity">
    <text evidence="2">Belongs to the CTP synthase family.</text>
</comment>
<keyword evidence="8" id="KW-0460">Magnesium</keyword>
<dbReference type="KEGG" id="mcd:MCRO_0042"/>
<reference evidence="18" key="1">
    <citation type="submission" date="2010-03" db="EMBL/GenBank/DDBJ databases">
        <title>The complete genome of Mycoplasma crocodyli MP145.</title>
        <authorList>
            <person name="Glass J.I."/>
            <person name="Durkin A.S."/>
            <person name="Hostetler J."/>
            <person name="Jackson J."/>
            <person name="Johnson J."/>
            <person name="May M.A."/>
            <person name="Paralanov V."/>
            <person name="Radune D."/>
            <person name="Szczypinski B."/>
            <person name="Brown D.R."/>
        </authorList>
    </citation>
    <scope>NUCLEOTIDE SEQUENCE [LARGE SCALE GENOMIC DNA]</scope>
    <source>
        <strain evidence="18">ATCC 51981 / MP145</strain>
    </source>
</reference>
<dbReference type="RefSeq" id="WP_013054175.1">
    <property type="nucleotide sequence ID" value="NC_014014.1"/>
</dbReference>
<dbReference type="SUPFAM" id="SSF52540">
    <property type="entry name" value="P-loop containing nucleoside triphosphate hydrolases"/>
    <property type="match status" value="1"/>
</dbReference>
<dbReference type="STRING" id="512564.MCRO_0042"/>
<organism evidence="17 18">
    <name type="scientific">Mycoplasma crocodyli (strain ATCC 51981 / MP145)</name>
    <dbReference type="NCBI Taxonomy" id="512564"/>
    <lineage>
        <taxon>Bacteria</taxon>
        <taxon>Bacillati</taxon>
        <taxon>Mycoplasmatota</taxon>
        <taxon>Mollicutes</taxon>
        <taxon>Mycoplasmataceae</taxon>
        <taxon>Mycoplasma</taxon>
    </lineage>
</organism>
<keyword evidence="7" id="KW-0067">ATP-binding</keyword>
<evidence type="ECO:0000256" key="10">
    <source>
        <dbReference type="ARBA" id="ARBA00022975"/>
    </source>
</evidence>
<dbReference type="InterPro" id="IPR017926">
    <property type="entry name" value="GATASE"/>
</dbReference>
<evidence type="ECO:0000256" key="5">
    <source>
        <dbReference type="ARBA" id="ARBA00022723"/>
    </source>
</evidence>
<evidence type="ECO:0000256" key="4">
    <source>
        <dbReference type="ARBA" id="ARBA00022598"/>
    </source>
</evidence>
<dbReference type="GO" id="GO:0003883">
    <property type="term" value="F:CTP synthase activity"/>
    <property type="evidence" value="ECO:0007669"/>
    <property type="project" value="UniProtKB-EC"/>
</dbReference>
<dbReference type="EMBL" id="CP001991">
    <property type="protein sequence ID" value="ADE19398.1"/>
    <property type="molecule type" value="Genomic_DNA"/>
</dbReference>
<evidence type="ECO:0000256" key="14">
    <source>
        <dbReference type="ARBA" id="ARBA00083191"/>
    </source>
</evidence>
<dbReference type="GO" id="GO:0044210">
    <property type="term" value="P:'de novo' CTP biosynthetic process"/>
    <property type="evidence" value="ECO:0007669"/>
    <property type="project" value="UniProtKB-UniPathway"/>
</dbReference>
<dbReference type="UniPathway" id="UPA00159">
    <property type="reaction ID" value="UER00277"/>
</dbReference>
<evidence type="ECO:0000256" key="11">
    <source>
        <dbReference type="ARBA" id="ARBA00047781"/>
    </source>
</evidence>
<dbReference type="PANTHER" id="PTHR11550:SF0">
    <property type="entry name" value="CTP SYNTHASE-RELATED"/>
    <property type="match status" value="1"/>
</dbReference>
<dbReference type="PROSITE" id="PS51273">
    <property type="entry name" value="GATASE_TYPE_1"/>
    <property type="match status" value="1"/>
</dbReference>
<dbReference type="GO" id="GO:0005524">
    <property type="term" value="F:ATP binding"/>
    <property type="evidence" value="ECO:0007669"/>
    <property type="project" value="UniProtKB-KW"/>
</dbReference>
<dbReference type="InterPro" id="IPR027417">
    <property type="entry name" value="P-loop_NTPase"/>
</dbReference>
<evidence type="ECO:0000256" key="1">
    <source>
        <dbReference type="ARBA" id="ARBA00005171"/>
    </source>
</evidence>
<dbReference type="NCBIfam" id="NF003792">
    <property type="entry name" value="PRK05380.1"/>
    <property type="match status" value="1"/>
</dbReference>
<keyword evidence="18" id="KW-1185">Reference proteome</keyword>
<keyword evidence="9" id="KW-0315">Glutamine amidotransferase</keyword>
<dbReference type="CDD" id="cd01746">
    <property type="entry name" value="GATase1_CTP_Synthase"/>
    <property type="match status" value="1"/>
</dbReference>
<feature type="domain" description="CTP synthase N-terminal" evidence="16">
    <location>
        <begin position="4"/>
        <end position="267"/>
    </location>
</feature>
<gene>
    <name evidence="17" type="primary">pyrG</name>
    <name evidence="17" type="ordered locus">MCRO_0042</name>
</gene>
<dbReference type="Pfam" id="PF00117">
    <property type="entry name" value="GATase"/>
    <property type="match status" value="1"/>
</dbReference>
<feature type="domain" description="Glutamine amidotransferase" evidence="15">
    <location>
        <begin position="307"/>
        <end position="530"/>
    </location>
</feature>
<evidence type="ECO:0000313" key="18">
    <source>
        <dbReference type="Proteomes" id="UP000001845"/>
    </source>
</evidence>
<proteinExistence type="inferred from homology"/>
<dbReference type="Gene3D" id="3.40.50.300">
    <property type="entry name" value="P-loop containing nucleotide triphosphate hydrolases"/>
    <property type="match status" value="1"/>
</dbReference>
<dbReference type="InterPro" id="IPR004468">
    <property type="entry name" value="CTP_synthase"/>
</dbReference>
<dbReference type="GO" id="GO:0042802">
    <property type="term" value="F:identical protein binding"/>
    <property type="evidence" value="ECO:0007669"/>
    <property type="project" value="TreeGrafter"/>
</dbReference>
<dbReference type="Pfam" id="PF06418">
    <property type="entry name" value="CTP_synth_N"/>
    <property type="match status" value="1"/>
</dbReference>
<dbReference type="FunFam" id="3.40.50.300:FF:000009">
    <property type="entry name" value="CTP synthase"/>
    <property type="match status" value="1"/>
</dbReference>
<dbReference type="PANTHER" id="PTHR11550">
    <property type="entry name" value="CTP SYNTHASE"/>
    <property type="match status" value="1"/>
</dbReference>
<evidence type="ECO:0000259" key="15">
    <source>
        <dbReference type="Pfam" id="PF00117"/>
    </source>
</evidence>
<dbReference type="SUPFAM" id="SSF52317">
    <property type="entry name" value="Class I glutamine amidotransferase-like"/>
    <property type="match status" value="1"/>
</dbReference>
<evidence type="ECO:0000256" key="9">
    <source>
        <dbReference type="ARBA" id="ARBA00022962"/>
    </source>
</evidence>
<evidence type="ECO:0000259" key="16">
    <source>
        <dbReference type="Pfam" id="PF06418"/>
    </source>
</evidence>
<dbReference type="eggNOG" id="COG0504">
    <property type="taxonomic scope" value="Bacteria"/>
</dbReference>
<comment type="catalytic activity">
    <reaction evidence="11">
        <text>UTP + L-glutamine + ATP + H2O = CTP + L-glutamate + ADP + phosphate + 2 H(+)</text>
        <dbReference type="Rhea" id="RHEA:26426"/>
        <dbReference type="ChEBI" id="CHEBI:15377"/>
        <dbReference type="ChEBI" id="CHEBI:15378"/>
        <dbReference type="ChEBI" id="CHEBI:29985"/>
        <dbReference type="ChEBI" id="CHEBI:30616"/>
        <dbReference type="ChEBI" id="CHEBI:37563"/>
        <dbReference type="ChEBI" id="CHEBI:43474"/>
        <dbReference type="ChEBI" id="CHEBI:46398"/>
        <dbReference type="ChEBI" id="CHEBI:58359"/>
        <dbReference type="ChEBI" id="CHEBI:456216"/>
        <dbReference type="EC" id="6.3.4.2"/>
    </reaction>
</comment>
<evidence type="ECO:0000256" key="7">
    <source>
        <dbReference type="ARBA" id="ARBA00022840"/>
    </source>
</evidence>
<sequence length="538" mass="60602">MKTKFIFVTGGTISGLGKGVTAASLGNLLKANDYSVFVLKLDPYLNIDPGVMSPNEHGEVYVTEDGGETDLDLGHYERFIGVRLNKTSNFTSGKIYQRILNKERNGDYEGKTVQVVPHVIDEIISIILDSAKATKPDFMIVEIGGTVGDIESNPFIYALAKFFNLYRKNSMMFYVTFVPYLAATKEFKSKPTQVSINTLRTFGLNPDILLLRSQGELPKNMISKISSTTFVDQNKIISVPDQTNIYKIPLFLLEQNILSNIFNHFNLKESSNFHNNLQPWKNFINKIEQHKKALIKLALIGKYTELEDAYLSIIESLKISSAHNEVSLKFDLINAENINQKTCATVINGYDGVLILPGFGARGFESKIMVSNFTRENKIPTLGICLGFQAMVVNQARLVGITNANSAEFMRSKNDGVAVLDILEGKDKSKNLGGTLRLGSSDTKLLKDSIVHNIYKNEIVSERHRHRYEVSKKYVKLIQDNNFIFSGFSLKEELAETCELKNHPFYVGVQYHPEFNTTILNSHKLFDAFMRKVIENKK</sequence>
<dbReference type="CDD" id="cd03113">
    <property type="entry name" value="CTPS_N"/>
    <property type="match status" value="1"/>
</dbReference>
<evidence type="ECO:0000256" key="2">
    <source>
        <dbReference type="ARBA" id="ARBA00007533"/>
    </source>
</evidence>
<dbReference type="InterPro" id="IPR029062">
    <property type="entry name" value="Class_I_gatase-like"/>
</dbReference>
<name>D5E4N3_MYCCM</name>
<keyword evidence="10" id="KW-0665">Pyrimidine biosynthesis</keyword>
<dbReference type="AlphaFoldDB" id="D5E4N3"/>
<dbReference type="InterPro" id="IPR017456">
    <property type="entry name" value="CTP_synthase_N"/>
</dbReference>
<reference evidence="17 18" key="3">
    <citation type="journal article" date="2011" name="J. Bacteriol.">
        <title>Genome sequences of Mycoplasma alligatoris A21JP2T and Mycoplasma crocodyli MP145T.</title>
        <authorList>
            <person name="Brown D.R."/>
            <person name="Farmerie W.G."/>
            <person name="May M."/>
            <person name="Benders G.A."/>
            <person name="Durkin A.S."/>
            <person name="Hlavinka K."/>
            <person name="Hostetler J."/>
            <person name="Jackson J."/>
            <person name="Johnson J."/>
            <person name="Miller R.H."/>
            <person name="Paralanov V."/>
            <person name="Radune D."/>
            <person name="Szczypinski B."/>
            <person name="Glass J.I."/>
        </authorList>
    </citation>
    <scope>NUCLEOTIDE SEQUENCE [LARGE SCALE GENOMIC DNA]</scope>
    <source>
        <strain evidence="18">ATCC 51981 / MP145</strain>
    </source>
</reference>
<protein>
    <recommendedName>
        <fullName evidence="3">CTP synthase (glutamine hydrolyzing)</fullName>
        <ecNumber evidence="3">6.3.4.2</ecNumber>
    </recommendedName>
    <alternativeName>
        <fullName evidence="13">Cytidine 5'-triphosphate synthase</fullName>
    </alternativeName>
    <alternativeName>
        <fullName evidence="14">Cytidine triphosphate synthetase</fullName>
    </alternativeName>
    <alternativeName>
        <fullName evidence="12">UTP--ammonia ligase</fullName>
    </alternativeName>
</protein>
<comment type="pathway">
    <text evidence="1">Pyrimidine metabolism; CTP biosynthesis via de novo pathway; CTP from UDP: step 2/2.</text>
</comment>
<evidence type="ECO:0000256" key="6">
    <source>
        <dbReference type="ARBA" id="ARBA00022741"/>
    </source>
</evidence>
<dbReference type="GO" id="GO:0046872">
    <property type="term" value="F:metal ion binding"/>
    <property type="evidence" value="ECO:0007669"/>
    <property type="project" value="UniProtKB-KW"/>
</dbReference>